<dbReference type="Proteomes" id="UP000000323">
    <property type="component" value="Chromosome 1"/>
</dbReference>
<name>D1CB22_THET1</name>
<dbReference type="GO" id="GO:0032993">
    <property type="term" value="C:protein-DNA complex"/>
    <property type="evidence" value="ECO:0007669"/>
    <property type="project" value="TreeGrafter"/>
</dbReference>
<gene>
    <name evidence="10" type="ordered locus">Tter_1071</name>
</gene>
<dbReference type="PANTHER" id="PTHR48111">
    <property type="entry name" value="REGULATOR OF RPOS"/>
    <property type="match status" value="1"/>
</dbReference>
<accession>D1CB22</accession>
<keyword evidence="3" id="KW-0805">Transcription regulation</keyword>
<dbReference type="Gene3D" id="3.40.50.2300">
    <property type="match status" value="1"/>
</dbReference>
<dbReference type="STRING" id="525904.Tter_1071"/>
<dbReference type="InterPro" id="IPR001789">
    <property type="entry name" value="Sig_transdc_resp-reg_receiver"/>
</dbReference>
<dbReference type="OrthoDB" id="9812490at2"/>
<evidence type="ECO:0000256" key="1">
    <source>
        <dbReference type="ARBA" id="ARBA00022553"/>
    </source>
</evidence>
<dbReference type="GO" id="GO:0006355">
    <property type="term" value="P:regulation of DNA-templated transcription"/>
    <property type="evidence" value="ECO:0007669"/>
    <property type="project" value="InterPro"/>
</dbReference>
<dbReference type="PROSITE" id="PS51755">
    <property type="entry name" value="OMPR_PHOB"/>
    <property type="match status" value="1"/>
</dbReference>
<dbReference type="SUPFAM" id="SSF46894">
    <property type="entry name" value="C-terminal effector domain of the bipartite response regulators"/>
    <property type="match status" value="1"/>
</dbReference>
<dbReference type="FunFam" id="3.40.50.2300:FF:000001">
    <property type="entry name" value="DNA-binding response regulator PhoB"/>
    <property type="match status" value="1"/>
</dbReference>
<keyword evidence="5" id="KW-0804">Transcription</keyword>
<evidence type="ECO:0000256" key="3">
    <source>
        <dbReference type="ARBA" id="ARBA00023015"/>
    </source>
</evidence>
<dbReference type="GO" id="GO:0000976">
    <property type="term" value="F:transcription cis-regulatory region binding"/>
    <property type="evidence" value="ECO:0007669"/>
    <property type="project" value="TreeGrafter"/>
</dbReference>
<dbReference type="InterPro" id="IPR011006">
    <property type="entry name" value="CheY-like_superfamily"/>
</dbReference>
<dbReference type="PANTHER" id="PTHR48111:SF1">
    <property type="entry name" value="TWO-COMPONENT RESPONSE REGULATOR ORR33"/>
    <property type="match status" value="1"/>
</dbReference>
<dbReference type="GO" id="GO:0000156">
    <property type="term" value="F:phosphorelay response regulator activity"/>
    <property type="evidence" value="ECO:0007669"/>
    <property type="project" value="TreeGrafter"/>
</dbReference>
<dbReference type="SUPFAM" id="SSF52172">
    <property type="entry name" value="CheY-like"/>
    <property type="match status" value="1"/>
</dbReference>
<evidence type="ECO:0000256" key="2">
    <source>
        <dbReference type="ARBA" id="ARBA00023012"/>
    </source>
</evidence>
<dbReference type="SMART" id="SM00448">
    <property type="entry name" value="REC"/>
    <property type="match status" value="1"/>
</dbReference>
<dbReference type="CDD" id="cd00383">
    <property type="entry name" value="trans_reg_C"/>
    <property type="match status" value="1"/>
</dbReference>
<evidence type="ECO:0000259" key="9">
    <source>
        <dbReference type="PROSITE" id="PS51755"/>
    </source>
</evidence>
<feature type="modified residue" description="4-aspartylphosphate" evidence="6">
    <location>
        <position position="66"/>
    </location>
</feature>
<dbReference type="AlphaFoldDB" id="D1CB22"/>
<proteinExistence type="predicted"/>
<keyword evidence="4 7" id="KW-0238">DNA-binding</keyword>
<evidence type="ECO:0000256" key="6">
    <source>
        <dbReference type="PROSITE-ProRule" id="PRU00169"/>
    </source>
</evidence>
<dbReference type="GO" id="GO:0005829">
    <property type="term" value="C:cytosol"/>
    <property type="evidence" value="ECO:0007669"/>
    <property type="project" value="TreeGrafter"/>
</dbReference>
<feature type="DNA-binding region" description="OmpR/PhoB-type" evidence="7">
    <location>
        <begin position="139"/>
        <end position="238"/>
    </location>
</feature>
<dbReference type="Pfam" id="PF00072">
    <property type="entry name" value="Response_reg"/>
    <property type="match status" value="1"/>
</dbReference>
<dbReference type="InterPro" id="IPR001867">
    <property type="entry name" value="OmpR/PhoB-type_DNA-bd"/>
</dbReference>
<dbReference type="SMART" id="SM00862">
    <property type="entry name" value="Trans_reg_C"/>
    <property type="match status" value="1"/>
</dbReference>
<feature type="domain" description="Response regulatory" evidence="8">
    <location>
        <begin position="17"/>
        <end position="130"/>
    </location>
</feature>
<dbReference type="Pfam" id="PF00486">
    <property type="entry name" value="Trans_reg_C"/>
    <property type="match status" value="1"/>
</dbReference>
<evidence type="ECO:0000259" key="8">
    <source>
        <dbReference type="PROSITE" id="PS50110"/>
    </source>
</evidence>
<organism evidence="10 11">
    <name type="scientific">Thermobaculum terrenum (strain ATCC BAA-798 / CCMEE 7001 / YNP1)</name>
    <dbReference type="NCBI Taxonomy" id="525904"/>
    <lineage>
        <taxon>Bacteria</taxon>
        <taxon>Bacillati</taxon>
        <taxon>Chloroflexota</taxon>
        <taxon>Chloroflexia</taxon>
        <taxon>Candidatus Thermobaculales</taxon>
        <taxon>Candidatus Thermobaculaceae</taxon>
        <taxon>Thermobaculum</taxon>
    </lineage>
</organism>
<keyword evidence="11" id="KW-1185">Reference proteome</keyword>
<dbReference type="eggNOG" id="COG0745">
    <property type="taxonomic scope" value="Bacteria"/>
</dbReference>
<dbReference type="RefSeq" id="WP_012875022.1">
    <property type="nucleotide sequence ID" value="NC_013525.1"/>
</dbReference>
<keyword evidence="1 6" id="KW-0597">Phosphoprotein</keyword>
<dbReference type="PROSITE" id="PS50110">
    <property type="entry name" value="RESPONSE_REGULATORY"/>
    <property type="match status" value="1"/>
</dbReference>
<protein>
    <submittedName>
        <fullName evidence="10">Two component transcriptional regulator, winged helix family</fullName>
    </submittedName>
</protein>
<dbReference type="Gene3D" id="6.10.250.690">
    <property type="match status" value="1"/>
</dbReference>
<evidence type="ECO:0000313" key="11">
    <source>
        <dbReference type="Proteomes" id="UP000000323"/>
    </source>
</evidence>
<dbReference type="Gene3D" id="1.10.10.10">
    <property type="entry name" value="Winged helix-like DNA-binding domain superfamily/Winged helix DNA-binding domain"/>
    <property type="match status" value="1"/>
</dbReference>
<sequence length="238" mass="26971">MIKSTDDNRPGIEKKLKVLIADDDLDLLDILAFTLRREGFEVIKAIDGKEALDKVFSDSPDLVVLDVAMPQVDGFEVCARLRANSSVPIIMLTARGQDADIVHGLELGADDYITKPYSPRELIARLRALARRSNNASGNQRIIAGPFQLDLQHMEVRYKGELIRLTKLQFELFRYMVMHQGEVLPTEDLMRNVWGYSVAADDSLVKTHIYYLRQRIEEDPAHPKHILTVPGVGYLFQP</sequence>
<evidence type="ECO:0000313" key="10">
    <source>
        <dbReference type="EMBL" id="ACZ41987.1"/>
    </source>
</evidence>
<keyword evidence="2" id="KW-0902">Two-component regulatory system</keyword>
<evidence type="ECO:0000256" key="4">
    <source>
        <dbReference type="ARBA" id="ARBA00023125"/>
    </source>
</evidence>
<dbReference type="EMBL" id="CP001825">
    <property type="protein sequence ID" value="ACZ41987.1"/>
    <property type="molecule type" value="Genomic_DNA"/>
</dbReference>
<dbReference type="InterPro" id="IPR036388">
    <property type="entry name" value="WH-like_DNA-bd_sf"/>
</dbReference>
<feature type="domain" description="OmpR/PhoB-type" evidence="9">
    <location>
        <begin position="139"/>
        <end position="238"/>
    </location>
</feature>
<dbReference type="HOGENOM" id="CLU_000445_30_4_0"/>
<reference evidence="11" key="1">
    <citation type="journal article" date="2010" name="Stand. Genomic Sci.">
        <title>Complete genome sequence of 'Thermobaculum terrenum' type strain (YNP1).</title>
        <authorList>
            <person name="Kiss H."/>
            <person name="Cleland D."/>
            <person name="Lapidus A."/>
            <person name="Lucas S."/>
            <person name="Glavina Del Rio T."/>
            <person name="Nolan M."/>
            <person name="Tice H."/>
            <person name="Han C."/>
            <person name="Goodwin L."/>
            <person name="Pitluck S."/>
            <person name="Liolios K."/>
            <person name="Ivanova N."/>
            <person name="Mavromatis K."/>
            <person name="Ovchinnikova G."/>
            <person name="Pati A."/>
            <person name="Chen A."/>
            <person name="Palaniappan K."/>
            <person name="Land M."/>
            <person name="Hauser L."/>
            <person name="Chang Y."/>
            <person name="Jeffries C."/>
            <person name="Lu M."/>
            <person name="Brettin T."/>
            <person name="Detter J."/>
            <person name="Goker M."/>
            <person name="Tindall B."/>
            <person name="Beck B."/>
            <person name="McDermott T."/>
            <person name="Woyke T."/>
            <person name="Bristow J."/>
            <person name="Eisen J."/>
            <person name="Markowitz V."/>
            <person name="Hugenholtz P."/>
            <person name="Kyrpides N."/>
            <person name="Klenk H."/>
            <person name="Cheng J."/>
        </authorList>
    </citation>
    <scope>NUCLEOTIDE SEQUENCE [LARGE SCALE GENOMIC DNA]</scope>
    <source>
        <strain evidence="11">ATCC BAA-798 / YNP1</strain>
    </source>
</reference>
<evidence type="ECO:0000256" key="5">
    <source>
        <dbReference type="ARBA" id="ARBA00023163"/>
    </source>
</evidence>
<dbReference type="InterPro" id="IPR039420">
    <property type="entry name" value="WalR-like"/>
</dbReference>
<dbReference type="KEGG" id="ttr:Tter_1071"/>
<dbReference type="InterPro" id="IPR016032">
    <property type="entry name" value="Sig_transdc_resp-reg_C-effctor"/>
</dbReference>
<evidence type="ECO:0000256" key="7">
    <source>
        <dbReference type="PROSITE-ProRule" id="PRU01091"/>
    </source>
</evidence>